<evidence type="ECO:0000256" key="1">
    <source>
        <dbReference type="ARBA" id="ARBA00010605"/>
    </source>
</evidence>
<evidence type="ECO:0000256" key="4">
    <source>
        <dbReference type="ARBA" id="ARBA00022980"/>
    </source>
</evidence>
<dbReference type="InterPro" id="IPR020069">
    <property type="entry name" value="Ribosomal_bL9_C"/>
</dbReference>
<comment type="function">
    <text evidence="7">Binds to the 23S rRNA.</text>
</comment>
<dbReference type="GO" id="GO:1990904">
    <property type="term" value="C:ribonucleoprotein complex"/>
    <property type="evidence" value="ECO:0007669"/>
    <property type="project" value="UniProtKB-KW"/>
</dbReference>
<dbReference type="HAMAP" id="MF_00503">
    <property type="entry name" value="Ribosomal_bL9"/>
    <property type="match status" value="1"/>
</dbReference>
<dbReference type="InterPro" id="IPR036935">
    <property type="entry name" value="Ribosomal_bL9_N_sf"/>
</dbReference>
<protein>
    <recommendedName>
        <fullName evidence="6 7">Large ribosomal subunit protein bL9</fullName>
    </recommendedName>
</protein>
<gene>
    <name evidence="7" type="primary">rplI</name>
</gene>
<dbReference type="GO" id="GO:0005840">
    <property type="term" value="C:ribosome"/>
    <property type="evidence" value="ECO:0007669"/>
    <property type="project" value="UniProtKB-KW"/>
</dbReference>
<dbReference type="SUPFAM" id="SSF55658">
    <property type="entry name" value="L9 N-domain-like"/>
    <property type="match status" value="1"/>
</dbReference>
<comment type="similarity">
    <text evidence="1 7">Belongs to the bacterial ribosomal protein bL9 family.</text>
</comment>
<dbReference type="GO" id="GO:0006412">
    <property type="term" value="P:translation"/>
    <property type="evidence" value="ECO:0007669"/>
    <property type="project" value="UniProtKB-UniRule"/>
</dbReference>
<dbReference type="FunFam" id="3.40.5.10:FF:000003">
    <property type="entry name" value="50S ribosomal protein L9"/>
    <property type="match status" value="1"/>
</dbReference>
<dbReference type="PROSITE" id="PS00651">
    <property type="entry name" value="RIBOSOMAL_L9"/>
    <property type="match status" value="1"/>
</dbReference>
<dbReference type="EMBL" id="KC811116">
    <property type="protein sequence ID" value="AGQ18924.1"/>
    <property type="molecule type" value="Genomic_DNA"/>
</dbReference>
<keyword evidence="5 7" id="KW-0687">Ribonucleoprotein</keyword>
<evidence type="ECO:0000256" key="7">
    <source>
        <dbReference type="HAMAP-Rule" id="MF_00503"/>
    </source>
</evidence>
<evidence type="ECO:0000259" key="8">
    <source>
        <dbReference type="PROSITE" id="PS00651"/>
    </source>
</evidence>
<dbReference type="InterPro" id="IPR000244">
    <property type="entry name" value="Ribosomal_bL9"/>
</dbReference>
<dbReference type="NCBIfam" id="TIGR00158">
    <property type="entry name" value="L9"/>
    <property type="match status" value="1"/>
</dbReference>
<evidence type="ECO:0000313" key="9">
    <source>
        <dbReference type="EMBL" id="AGQ18924.1"/>
    </source>
</evidence>
<evidence type="ECO:0000256" key="2">
    <source>
        <dbReference type="ARBA" id="ARBA00022730"/>
    </source>
</evidence>
<dbReference type="Gene3D" id="3.40.5.10">
    <property type="entry name" value="Ribosomal protein L9, N-terminal domain"/>
    <property type="match status" value="1"/>
</dbReference>
<dbReference type="PANTHER" id="PTHR21368">
    <property type="entry name" value="50S RIBOSOMAL PROTEIN L9"/>
    <property type="match status" value="1"/>
</dbReference>
<evidence type="ECO:0000256" key="6">
    <source>
        <dbReference type="ARBA" id="ARBA00035292"/>
    </source>
</evidence>
<dbReference type="InterPro" id="IPR036791">
    <property type="entry name" value="Ribosomal_bL9_C_sf"/>
</dbReference>
<reference evidence="9" key="1">
    <citation type="journal article" date="2013" name="Sci. Rep.">
        <title>Metagenomics uncovers a new group of low GC and ultra-small marine Actinobacteria.</title>
        <authorList>
            <person name="Ghai R."/>
            <person name="Mizuno C.M."/>
            <person name="Picazo A."/>
            <person name="Camacho A."/>
            <person name="Rodriguez-Valera F."/>
        </authorList>
    </citation>
    <scope>NUCLEOTIDE SEQUENCE</scope>
</reference>
<keyword evidence="3 7" id="KW-0694">RNA-binding</keyword>
<keyword evidence="4 7" id="KW-0689">Ribosomal protein</keyword>
<dbReference type="Pfam" id="PF03948">
    <property type="entry name" value="Ribosomal_L9_C"/>
    <property type="match status" value="1"/>
</dbReference>
<dbReference type="Gene3D" id="3.10.430.100">
    <property type="entry name" value="Ribosomal protein L9, C-terminal domain"/>
    <property type="match status" value="1"/>
</dbReference>
<dbReference type="InterPro" id="IPR009027">
    <property type="entry name" value="Ribosomal_bL9/RNase_H1_N"/>
</dbReference>
<evidence type="ECO:0000256" key="5">
    <source>
        <dbReference type="ARBA" id="ARBA00023274"/>
    </source>
</evidence>
<sequence length="150" mass="16539">MKLILNSDVKSLGRKGDVVEVAKGYARNYLLPKKLAIVATSNNLEFAQKLQEKRQQQAQVNNELAESIITALADAHIVISQTTTDEGTLYASISNLQIVEAVETFSGFKLEEEQISVENQVKEIGLHTIKVVLGPDTNFDITLEVVPETK</sequence>
<name>S5DJM8_9ACTN</name>
<dbReference type="InterPro" id="IPR020070">
    <property type="entry name" value="Ribosomal_bL9_N"/>
</dbReference>
<feature type="domain" description="Ribosomal protein L9" evidence="8">
    <location>
        <begin position="13"/>
        <end position="40"/>
    </location>
</feature>
<proteinExistence type="inferred from homology"/>
<evidence type="ECO:0000256" key="3">
    <source>
        <dbReference type="ARBA" id="ARBA00022884"/>
    </source>
</evidence>
<dbReference type="SUPFAM" id="SSF55653">
    <property type="entry name" value="Ribosomal protein L9 C-domain"/>
    <property type="match status" value="1"/>
</dbReference>
<dbReference type="Pfam" id="PF01281">
    <property type="entry name" value="Ribosomal_L9_N"/>
    <property type="match status" value="1"/>
</dbReference>
<organism evidence="9">
    <name type="scientific">Candidatus Actinomarina minuta</name>
    <dbReference type="NCBI Taxonomy" id="1389454"/>
    <lineage>
        <taxon>Bacteria</taxon>
        <taxon>Bacillati</taxon>
        <taxon>Actinomycetota</taxon>
        <taxon>Actinomycetes</taxon>
        <taxon>Candidatus Actinomarinidae</taxon>
        <taxon>Candidatus Actinomarinales</taxon>
        <taxon>Candidatus Actinomarineae</taxon>
        <taxon>Candidatus Actinomarinaceae</taxon>
        <taxon>Candidatus Actinomarina</taxon>
    </lineage>
</organism>
<accession>S5DJM8</accession>
<keyword evidence="2 7" id="KW-0699">rRNA-binding</keyword>
<dbReference type="InterPro" id="IPR020594">
    <property type="entry name" value="Ribosomal_bL9_bac/chp"/>
</dbReference>
<dbReference type="GO" id="GO:0003735">
    <property type="term" value="F:structural constituent of ribosome"/>
    <property type="evidence" value="ECO:0007669"/>
    <property type="project" value="InterPro"/>
</dbReference>
<dbReference type="AlphaFoldDB" id="S5DJM8"/>
<dbReference type="GO" id="GO:0019843">
    <property type="term" value="F:rRNA binding"/>
    <property type="evidence" value="ECO:0007669"/>
    <property type="project" value="UniProtKB-UniRule"/>
</dbReference>